<proteinExistence type="inferred from homology"/>
<keyword evidence="9" id="KW-1185">Reference proteome</keyword>
<feature type="transmembrane region" description="Helical" evidence="7">
    <location>
        <begin position="214"/>
        <end position="239"/>
    </location>
</feature>
<feature type="transmembrane region" description="Helical" evidence="7">
    <location>
        <begin position="127"/>
        <end position="148"/>
    </location>
</feature>
<dbReference type="Proteomes" id="UP001331664">
    <property type="component" value="Unassembled WGS sequence"/>
</dbReference>
<dbReference type="InterPro" id="IPR018383">
    <property type="entry name" value="UPF0324_pro"/>
</dbReference>
<dbReference type="PANTHER" id="PTHR30106:SF2">
    <property type="entry name" value="UPF0324 INNER MEMBRANE PROTEIN YEIH"/>
    <property type="match status" value="1"/>
</dbReference>
<sequence>MIQKIYKTRKIYAVTILIILAAISIFLATFLADFGISALIIAVILGALLANTSKKSVNLVARSGILGISTKQILRLGIILYGFKISLDDVLSIGYAGVLSAFIIVFSSFVFGYFICRIFGIDKKLSVLISSGSSICGAAALMATQSIVKASPNAVAIALCSVVVFGSLGMFIYPFILSGIDNIKAGFIIGASLHEVAHVAGASAYDVVAANNAIIIKMLRVLMLAPFLIILSLASGFFLGEKSSVKSNFPYFALWFFVALFCSGFINPQIKEFISLVDNFLLSVAMSALGLTITKKALKNANLKVFIASSLIFLWLIILAFVLANLLF</sequence>
<evidence type="ECO:0000256" key="5">
    <source>
        <dbReference type="ARBA" id="ARBA00022989"/>
    </source>
</evidence>
<dbReference type="EMBL" id="JAZBRD010000003">
    <property type="protein sequence ID" value="MEE3744278.1"/>
    <property type="molecule type" value="Genomic_DNA"/>
</dbReference>
<comment type="similarity">
    <text evidence="2">Belongs to the UPF0324 family.</text>
</comment>
<comment type="subcellular location">
    <subcellularLocation>
        <location evidence="1">Cell membrane</location>
        <topology evidence="1">Multi-pass membrane protein</topology>
    </subcellularLocation>
</comment>
<comment type="caution">
    <text evidence="8">The sequence shown here is derived from an EMBL/GenBank/DDBJ whole genome shotgun (WGS) entry which is preliminary data.</text>
</comment>
<feature type="transmembrane region" description="Helical" evidence="7">
    <location>
        <begin position="95"/>
        <end position="115"/>
    </location>
</feature>
<feature type="transmembrane region" description="Helical" evidence="7">
    <location>
        <begin position="34"/>
        <end position="52"/>
    </location>
</feature>
<feature type="transmembrane region" description="Helical" evidence="7">
    <location>
        <begin position="273"/>
        <end position="293"/>
    </location>
</feature>
<evidence type="ECO:0000256" key="1">
    <source>
        <dbReference type="ARBA" id="ARBA00004651"/>
    </source>
</evidence>
<feature type="transmembrane region" description="Helical" evidence="7">
    <location>
        <begin position="251"/>
        <end position="267"/>
    </location>
</feature>
<protein>
    <submittedName>
        <fullName evidence="8">Sulfate exporter family transporter</fullName>
    </submittedName>
</protein>
<dbReference type="PANTHER" id="PTHR30106">
    <property type="entry name" value="INNER MEMBRANE PROTEIN YEIH-RELATED"/>
    <property type="match status" value="1"/>
</dbReference>
<evidence type="ECO:0000256" key="4">
    <source>
        <dbReference type="ARBA" id="ARBA00022692"/>
    </source>
</evidence>
<evidence type="ECO:0000313" key="9">
    <source>
        <dbReference type="Proteomes" id="UP001331664"/>
    </source>
</evidence>
<keyword evidence="4 7" id="KW-0812">Transmembrane</keyword>
<name>A0ABU7M3P7_9BACT</name>
<reference evidence="8 9" key="1">
    <citation type="submission" date="2024-01" db="EMBL/GenBank/DDBJ databases">
        <title>Campylobacter porcellus sp. nov.</title>
        <authorList>
            <person name="Papic B."/>
            <person name="Gruntar I."/>
        </authorList>
    </citation>
    <scope>NUCLEOTIDE SEQUENCE [LARGE SCALE GENOMIC DNA]</scope>
    <source>
        <strain evidence="8 9">CX2-4855-23</strain>
    </source>
</reference>
<feature type="transmembrane region" description="Helical" evidence="7">
    <location>
        <begin position="305"/>
        <end position="327"/>
    </location>
</feature>
<evidence type="ECO:0000256" key="6">
    <source>
        <dbReference type="ARBA" id="ARBA00023136"/>
    </source>
</evidence>
<keyword evidence="3" id="KW-1003">Cell membrane</keyword>
<evidence type="ECO:0000256" key="3">
    <source>
        <dbReference type="ARBA" id="ARBA00022475"/>
    </source>
</evidence>
<accession>A0ABU7M3P7</accession>
<feature type="transmembrane region" description="Helical" evidence="7">
    <location>
        <begin position="64"/>
        <end position="83"/>
    </location>
</feature>
<evidence type="ECO:0000313" key="8">
    <source>
        <dbReference type="EMBL" id="MEE3744278.1"/>
    </source>
</evidence>
<feature type="transmembrane region" description="Helical" evidence="7">
    <location>
        <begin position="12"/>
        <end position="28"/>
    </location>
</feature>
<gene>
    <name evidence="8" type="ORF">V2I23_03100</name>
</gene>
<evidence type="ECO:0000256" key="2">
    <source>
        <dbReference type="ARBA" id="ARBA00007977"/>
    </source>
</evidence>
<dbReference type="RefSeq" id="WP_330526051.1">
    <property type="nucleotide sequence ID" value="NZ_JAZBRD010000003.1"/>
</dbReference>
<evidence type="ECO:0000256" key="7">
    <source>
        <dbReference type="SAM" id="Phobius"/>
    </source>
</evidence>
<feature type="transmembrane region" description="Helical" evidence="7">
    <location>
        <begin position="154"/>
        <end position="173"/>
    </location>
</feature>
<organism evidence="8 9">
    <name type="scientific">Campylobacter porcelli</name>
    <dbReference type="NCBI Taxonomy" id="1660073"/>
    <lineage>
        <taxon>Bacteria</taxon>
        <taxon>Pseudomonadati</taxon>
        <taxon>Campylobacterota</taxon>
        <taxon>Epsilonproteobacteria</taxon>
        <taxon>Campylobacterales</taxon>
        <taxon>Campylobacteraceae</taxon>
        <taxon>Campylobacter</taxon>
    </lineage>
</organism>
<keyword evidence="6 7" id="KW-0472">Membrane</keyword>
<keyword evidence="5 7" id="KW-1133">Transmembrane helix</keyword>
<dbReference type="Pfam" id="PF03601">
    <property type="entry name" value="Cons_hypoth698"/>
    <property type="match status" value="1"/>
</dbReference>